<dbReference type="PROSITE" id="PS00893">
    <property type="entry name" value="NUDIX_BOX"/>
    <property type="match status" value="1"/>
</dbReference>
<dbReference type="Gene3D" id="3.90.79.10">
    <property type="entry name" value="Nucleoside Triphosphate Pyrophosphohydrolase"/>
    <property type="match status" value="1"/>
</dbReference>
<feature type="domain" description="Nudix hydrolase" evidence="4">
    <location>
        <begin position="22"/>
        <end position="160"/>
    </location>
</feature>
<sequence>MPTRQPSFSVDPAIVPPVPAPGEVWTVGAVILNDDGEAFAQKRSPNRRLFPGSWDIVGGHVEAGETLLEALAREVEEETGWRLRHVRRSLGTTTWTGDDGAGLRHEADYLVEVEGDLDRPALERSKHCAFGWFGPDGLDRLKENRLPGEFLIHDLLAQAVRRAPDPMERPELRSGRA</sequence>
<dbReference type="RefSeq" id="WP_189966101.1">
    <property type="nucleotide sequence ID" value="NZ_BMVL01000002.1"/>
</dbReference>
<dbReference type="Proteomes" id="UP001519310">
    <property type="component" value="Unassembled WGS sequence"/>
</dbReference>
<evidence type="ECO:0000313" key="5">
    <source>
        <dbReference type="EMBL" id="MBP2035200.1"/>
    </source>
</evidence>
<reference evidence="5 6" key="1">
    <citation type="submission" date="2021-03" db="EMBL/GenBank/DDBJ databases">
        <title>Genomic Encyclopedia of Type Strains, Phase IV (KMG-IV): sequencing the most valuable type-strain genomes for metagenomic binning, comparative biology and taxonomic classification.</title>
        <authorList>
            <person name="Goeker M."/>
        </authorList>
    </citation>
    <scope>NUCLEOTIDE SEQUENCE [LARGE SCALE GENOMIC DNA]</scope>
    <source>
        <strain evidence="5 6">DSM 40526</strain>
    </source>
</reference>
<evidence type="ECO:0000256" key="3">
    <source>
        <dbReference type="RuleBase" id="RU003476"/>
    </source>
</evidence>
<dbReference type="InterPro" id="IPR015797">
    <property type="entry name" value="NUDIX_hydrolase-like_dom_sf"/>
</dbReference>
<evidence type="ECO:0000256" key="1">
    <source>
        <dbReference type="ARBA" id="ARBA00005582"/>
    </source>
</evidence>
<protein>
    <submittedName>
        <fullName evidence="5">8-oxo-dGTP pyrophosphatase MutT (NUDIX family)</fullName>
    </submittedName>
</protein>
<gene>
    <name evidence="5" type="ORF">J2Z77_000984</name>
</gene>
<dbReference type="PROSITE" id="PS51462">
    <property type="entry name" value="NUDIX"/>
    <property type="match status" value="1"/>
</dbReference>
<keyword evidence="6" id="KW-1185">Reference proteome</keyword>
<name>A0ABS4KYU8_STRAV</name>
<evidence type="ECO:0000313" key="6">
    <source>
        <dbReference type="Proteomes" id="UP001519310"/>
    </source>
</evidence>
<dbReference type="InterPro" id="IPR020084">
    <property type="entry name" value="NUDIX_hydrolase_CS"/>
</dbReference>
<evidence type="ECO:0000256" key="2">
    <source>
        <dbReference type="ARBA" id="ARBA00022801"/>
    </source>
</evidence>
<organism evidence="5 6">
    <name type="scientific">Streptomyces avidinii</name>
    <dbReference type="NCBI Taxonomy" id="1895"/>
    <lineage>
        <taxon>Bacteria</taxon>
        <taxon>Bacillati</taxon>
        <taxon>Actinomycetota</taxon>
        <taxon>Actinomycetes</taxon>
        <taxon>Kitasatosporales</taxon>
        <taxon>Streptomycetaceae</taxon>
        <taxon>Streptomyces</taxon>
    </lineage>
</organism>
<dbReference type="PANTHER" id="PTHR43736:SF1">
    <property type="entry name" value="DIHYDRONEOPTERIN TRIPHOSPHATE DIPHOSPHATASE"/>
    <property type="match status" value="1"/>
</dbReference>
<comment type="caution">
    <text evidence="5">The sequence shown here is derived from an EMBL/GenBank/DDBJ whole genome shotgun (WGS) entry which is preliminary data.</text>
</comment>
<dbReference type="PRINTS" id="PR00502">
    <property type="entry name" value="NUDIXFAMILY"/>
</dbReference>
<dbReference type="InterPro" id="IPR020476">
    <property type="entry name" value="Nudix_hydrolase"/>
</dbReference>
<dbReference type="Pfam" id="PF00293">
    <property type="entry name" value="NUDIX"/>
    <property type="match status" value="1"/>
</dbReference>
<proteinExistence type="inferred from homology"/>
<dbReference type="SUPFAM" id="SSF55811">
    <property type="entry name" value="Nudix"/>
    <property type="match status" value="1"/>
</dbReference>
<dbReference type="EMBL" id="JAGGLQ010000001">
    <property type="protein sequence ID" value="MBP2035200.1"/>
    <property type="molecule type" value="Genomic_DNA"/>
</dbReference>
<dbReference type="CDD" id="cd02883">
    <property type="entry name" value="NUDIX_Hydrolase"/>
    <property type="match status" value="1"/>
</dbReference>
<dbReference type="PANTHER" id="PTHR43736">
    <property type="entry name" value="ADP-RIBOSE PYROPHOSPHATASE"/>
    <property type="match status" value="1"/>
</dbReference>
<accession>A0ABS4KYU8</accession>
<dbReference type="InterPro" id="IPR000086">
    <property type="entry name" value="NUDIX_hydrolase_dom"/>
</dbReference>
<keyword evidence="2 3" id="KW-0378">Hydrolase</keyword>
<comment type="similarity">
    <text evidence="1 3">Belongs to the Nudix hydrolase family.</text>
</comment>
<evidence type="ECO:0000259" key="4">
    <source>
        <dbReference type="PROSITE" id="PS51462"/>
    </source>
</evidence>